<gene>
    <name evidence="2" type="ORF">HAX54_015256</name>
</gene>
<protein>
    <recommendedName>
        <fullName evidence="4">Secreted protein</fullName>
    </recommendedName>
</protein>
<comment type="caution">
    <text evidence="2">The sequence shown here is derived from an EMBL/GenBank/DDBJ whole genome shotgun (WGS) entry which is preliminary data.</text>
</comment>
<keyword evidence="3" id="KW-1185">Reference proteome</keyword>
<name>A0ABS8TRS6_DATST</name>
<organism evidence="2 3">
    <name type="scientific">Datura stramonium</name>
    <name type="common">Jimsonweed</name>
    <name type="synonym">Common thornapple</name>
    <dbReference type="NCBI Taxonomy" id="4076"/>
    <lineage>
        <taxon>Eukaryota</taxon>
        <taxon>Viridiplantae</taxon>
        <taxon>Streptophyta</taxon>
        <taxon>Embryophyta</taxon>
        <taxon>Tracheophyta</taxon>
        <taxon>Spermatophyta</taxon>
        <taxon>Magnoliopsida</taxon>
        <taxon>eudicotyledons</taxon>
        <taxon>Gunneridae</taxon>
        <taxon>Pentapetalae</taxon>
        <taxon>asterids</taxon>
        <taxon>lamiids</taxon>
        <taxon>Solanales</taxon>
        <taxon>Solanaceae</taxon>
        <taxon>Solanoideae</taxon>
        <taxon>Datureae</taxon>
        <taxon>Datura</taxon>
    </lineage>
</organism>
<keyword evidence="1" id="KW-0472">Membrane</keyword>
<keyword evidence="1" id="KW-1133">Transmembrane helix</keyword>
<dbReference type="Proteomes" id="UP000823775">
    <property type="component" value="Unassembled WGS sequence"/>
</dbReference>
<reference evidence="2 3" key="1">
    <citation type="journal article" date="2021" name="BMC Genomics">
        <title>Datura genome reveals duplications of psychoactive alkaloid biosynthetic genes and high mutation rate following tissue culture.</title>
        <authorList>
            <person name="Rajewski A."/>
            <person name="Carter-House D."/>
            <person name="Stajich J."/>
            <person name="Litt A."/>
        </authorList>
    </citation>
    <scope>NUCLEOTIDE SEQUENCE [LARGE SCALE GENOMIC DNA]</scope>
    <source>
        <strain evidence="2">AR-01</strain>
    </source>
</reference>
<evidence type="ECO:0008006" key="4">
    <source>
        <dbReference type="Google" id="ProtNLM"/>
    </source>
</evidence>
<feature type="transmembrane region" description="Helical" evidence="1">
    <location>
        <begin position="101"/>
        <end position="118"/>
    </location>
</feature>
<evidence type="ECO:0000313" key="3">
    <source>
        <dbReference type="Proteomes" id="UP000823775"/>
    </source>
</evidence>
<keyword evidence="1" id="KW-0812">Transmembrane</keyword>
<feature type="transmembrane region" description="Helical" evidence="1">
    <location>
        <begin position="124"/>
        <end position="145"/>
    </location>
</feature>
<sequence>MLTSSCSSSLALFVLFDSWLDEATTFPLLGFGAIYGGFTRKLLYFVILVKNFGGVLRKDKVFREISWEYCGVRRGSQDSTATAWCSLRLIPYASRCRICQIPLRFVPALAALAHVLHARPCVALLMRCAALFGLLSRIFLFASFLDSMLNIR</sequence>
<evidence type="ECO:0000256" key="1">
    <source>
        <dbReference type="SAM" id="Phobius"/>
    </source>
</evidence>
<dbReference type="EMBL" id="JACEIK010001969">
    <property type="protein sequence ID" value="MCD7473418.1"/>
    <property type="molecule type" value="Genomic_DNA"/>
</dbReference>
<proteinExistence type="predicted"/>
<accession>A0ABS8TRS6</accession>
<evidence type="ECO:0000313" key="2">
    <source>
        <dbReference type="EMBL" id="MCD7473418.1"/>
    </source>
</evidence>
<feature type="transmembrane region" description="Helical" evidence="1">
    <location>
        <begin position="33"/>
        <end position="53"/>
    </location>
</feature>